<evidence type="ECO:0000313" key="13">
    <source>
        <dbReference type="Proteomes" id="UP000028058"/>
    </source>
</evidence>
<comment type="similarity">
    <text evidence="1 9">Belongs to the peptidase S11 family.</text>
</comment>
<evidence type="ECO:0000256" key="3">
    <source>
        <dbReference type="ARBA" id="ARBA00022801"/>
    </source>
</evidence>
<feature type="compositionally biased region" description="Gly residues" evidence="10">
    <location>
        <begin position="233"/>
        <end position="247"/>
    </location>
</feature>
<comment type="caution">
    <text evidence="12">The sequence shown here is derived from an EMBL/GenBank/DDBJ whole genome shotgun (WGS) entry which is preliminary data.</text>
</comment>
<feature type="compositionally biased region" description="Polar residues" evidence="10">
    <location>
        <begin position="579"/>
        <end position="590"/>
    </location>
</feature>
<proteinExistence type="inferred from homology"/>
<feature type="region of interest" description="Disordered" evidence="10">
    <location>
        <begin position="1"/>
        <end position="208"/>
    </location>
</feature>
<protein>
    <submittedName>
        <fullName evidence="12">D-alanyl-D-alanine carboxypeptidase</fullName>
    </submittedName>
</protein>
<evidence type="ECO:0000256" key="2">
    <source>
        <dbReference type="ARBA" id="ARBA00022729"/>
    </source>
</evidence>
<gene>
    <name evidence="12" type="ORF">SFRA_012970</name>
</gene>
<dbReference type="Gene3D" id="3.40.710.10">
    <property type="entry name" value="DD-peptidase/beta-lactamase superfamily"/>
    <property type="match status" value="1"/>
</dbReference>
<dbReference type="Proteomes" id="UP000028058">
    <property type="component" value="Unassembled WGS sequence"/>
</dbReference>
<feature type="compositionally biased region" description="Low complexity" evidence="10">
    <location>
        <begin position="272"/>
        <end position="285"/>
    </location>
</feature>
<dbReference type="InterPro" id="IPR001967">
    <property type="entry name" value="Peptidase_S11_N"/>
</dbReference>
<feature type="compositionally biased region" description="Low complexity" evidence="10">
    <location>
        <begin position="359"/>
        <end position="374"/>
    </location>
</feature>
<feature type="active site" evidence="7">
    <location>
        <position position="831"/>
    </location>
</feature>
<dbReference type="EMBL" id="JNAD02000005">
    <property type="protein sequence ID" value="RKM95920.1"/>
    <property type="molecule type" value="Genomic_DNA"/>
</dbReference>
<dbReference type="PANTHER" id="PTHR21581">
    <property type="entry name" value="D-ALANYL-D-ALANINE CARBOXYPEPTIDASE"/>
    <property type="match status" value="1"/>
</dbReference>
<dbReference type="Pfam" id="PF00768">
    <property type="entry name" value="Peptidase_S11"/>
    <property type="match status" value="1"/>
</dbReference>
<evidence type="ECO:0000256" key="5">
    <source>
        <dbReference type="ARBA" id="ARBA00022984"/>
    </source>
</evidence>
<keyword evidence="12" id="KW-0121">Carboxypeptidase</keyword>
<evidence type="ECO:0000256" key="10">
    <source>
        <dbReference type="SAM" id="MobiDB-lite"/>
    </source>
</evidence>
<name>A0A3R7ETB6_9ACTN</name>
<feature type="compositionally biased region" description="Gly residues" evidence="10">
    <location>
        <begin position="35"/>
        <end position="46"/>
    </location>
</feature>
<evidence type="ECO:0000256" key="8">
    <source>
        <dbReference type="PIRSR" id="PIRSR618044-2"/>
    </source>
</evidence>
<dbReference type="PRINTS" id="PR00725">
    <property type="entry name" value="DADACBPTASE1"/>
</dbReference>
<reference evidence="12 13" key="1">
    <citation type="journal article" date="2014" name="Genome Announc.">
        <title>Draft Genome Sequence of Streptomyces fradiae ATCC 19609, a Strain Highly Sensitive to Antibiotics.</title>
        <authorList>
            <person name="Bekker O.B."/>
            <person name="Klimina K.M."/>
            <person name="Vatlin A.A."/>
            <person name="Zakharevich N.V."/>
            <person name="Kasianov A.S."/>
            <person name="Danilenko V.N."/>
        </authorList>
    </citation>
    <scope>NUCLEOTIDE SEQUENCE [LARGE SCALE GENOMIC DNA]</scope>
    <source>
        <strain evidence="12 13">ATCC 19609</strain>
    </source>
</reference>
<dbReference type="InterPro" id="IPR018044">
    <property type="entry name" value="Peptidase_S11"/>
</dbReference>
<keyword evidence="3" id="KW-0378">Hydrolase</keyword>
<keyword evidence="12" id="KW-0645">Protease</keyword>
<feature type="compositionally biased region" description="Basic and acidic residues" evidence="10">
    <location>
        <begin position="506"/>
        <end position="517"/>
    </location>
</feature>
<evidence type="ECO:0000256" key="1">
    <source>
        <dbReference type="ARBA" id="ARBA00007164"/>
    </source>
</evidence>
<evidence type="ECO:0000259" key="11">
    <source>
        <dbReference type="Pfam" id="PF00768"/>
    </source>
</evidence>
<feature type="active site" description="Acyl-ester intermediate" evidence="7">
    <location>
        <position position="764"/>
    </location>
</feature>
<organism evidence="12 13">
    <name type="scientific">Streptomyces xinghaiensis</name>
    <dbReference type="NCBI Taxonomy" id="1038928"/>
    <lineage>
        <taxon>Bacteria</taxon>
        <taxon>Bacillati</taxon>
        <taxon>Actinomycetota</taxon>
        <taxon>Actinomycetes</taxon>
        <taxon>Kitasatosporales</taxon>
        <taxon>Streptomycetaceae</taxon>
        <taxon>Streptomyces</taxon>
    </lineage>
</organism>
<dbReference type="GO" id="GO:0006508">
    <property type="term" value="P:proteolysis"/>
    <property type="evidence" value="ECO:0007669"/>
    <property type="project" value="InterPro"/>
</dbReference>
<dbReference type="PANTHER" id="PTHR21581:SF33">
    <property type="entry name" value="D-ALANYL-D-ALANINE CARBOXYPEPTIDASE DACB"/>
    <property type="match status" value="1"/>
</dbReference>
<feature type="compositionally biased region" description="Low complexity" evidence="10">
    <location>
        <begin position="70"/>
        <end position="80"/>
    </location>
</feature>
<keyword evidence="2" id="KW-0732">Signal</keyword>
<dbReference type="InterPro" id="IPR012338">
    <property type="entry name" value="Beta-lactam/transpept-like"/>
</dbReference>
<feature type="compositionally biased region" description="Low complexity" evidence="10">
    <location>
        <begin position="597"/>
        <end position="650"/>
    </location>
</feature>
<dbReference type="OrthoDB" id="3530815at2"/>
<dbReference type="AlphaFoldDB" id="A0A3R7ETB6"/>
<feature type="compositionally biased region" description="Low complexity" evidence="10">
    <location>
        <begin position="187"/>
        <end position="201"/>
    </location>
</feature>
<feature type="compositionally biased region" description="Basic and acidic residues" evidence="10">
    <location>
        <begin position="536"/>
        <end position="552"/>
    </location>
</feature>
<feature type="binding site" evidence="8">
    <location>
        <position position="931"/>
    </location>
    <ligand>
        <name>substrate</name>
    </ligand>
</feature>
<dbReference type="GO" id="GO:0008360">
    <property type="term" value="P:regulation of cell shape"/>
    <property type="evidence" value="ECO:0007669"/>
    <property type="project" value="UniProtKB-KW"/>
</dbReference>
<evidence type="ECO:0000256" key="9">
    <source>
        <dbReference type="RuleBase" id="RU004016"/>
    </source>
</evidence>
<dbReference type="RefSeq" id="WP_050363928.1">
    <property type="nucleotide sequence ID" value="NZ_CP134822.1"/>
</dbReference>
<evidence type="ECO:0000256" key="6">
    <source>
        <dbReference type="ARBA" id="ARBA00023316"/>
    </source>
</evidence>
<feature type="compositionally biased region" description="Acidic residues" evidence="10">
    <location>
        <begin position="98"/>
        <end position="119"/>
    </location>
</feature>
<feature type="active site" description="Proton acceptor" evidence="7">
    <location>
        <position position="767"/>
    </location>
</feature>
<keyword evidence="4" id="KW-0133">Cell shape</keyword>
<dbReference type="GO" id="GO:0009002">
    <property type="term" value="F:serine-type D-Ala-D-Ala carboxypeptidase activity"/>
    <property type="evidence" value="ECO:0007669"/>
    <property type="project" value="InterPro"/>
</dbReference>
<feature type="domain" description="Peptidase S11 D-alanyl-D-alanine carboxypeptidase A N-terminal" evidence="11">
    <location>
        <begin position="754"/>
        <end position="949"/>
    </location>
</feature>
<evidence type="ECO:0000313" key="12">
    <source>
        <dbReference type="EMBL" id="RKM95920.1"/>
    </source>
</evidence>
<feature type="compositionally biased region" description="Basic and acidic residues" evidence="10">
    <location>
        <begin position="287"/>
        <end position="303"/>
    </location>
</feature>
<evidence type="ECO:0000256" key="7">
    <source>
        <dbReference type="PIRSR" id="PIRSR618044-1"/>
    </source>
</evidence>
<feature type="region of interest" description="Disordered" evidence="10">
    <location>
        <begin position="222"/>
        <end position="661"/>
    </location>
</feature>
<keyword evidence="6" id="KW-0961">Cell wall biogenesis/degradation</keyword>
<sequence>MAGESPGRSEQRKSSGATAEAEAGRDPRLAVFGTRPGGAEAGAGGRDGADGADGADSPEGAGGGGGGDGAEVPAAGGAAAKAVPSQGGAPGGAGPEDAAAEDEAPGDEAADGETPDGEAADGATDEGASPKAERESDGAGTGAAGNARETAEQGDERLREAVAAWVATSDGERPAEDTAQDTAGDTAPEGKAGAPAGPAADAVEEDAAGRADLVTAAFGGLRAARAESSDRGGPSGAGASAEGGGDRGTMVFGRPLPDDEEREATGPSGPSTGEAADDAGTVTGTDTEERPDPDGTTEDRDGSEPLAKAKTKAAATSAAPEGGDAEPPAGSAQDGKPSGDAKKARPGKGGGTTASPSAESPSVEGPSTESPSTESPKKPESTGSAPSTEKTGKTGKTGKTETAGKTEKTENTPDHGGADAGGGTAGAATDSGGSGGKPVDQPTAVFRVRKPGKPDGSGPAGGTAEPGADGPGDGDTEPAAGEADRKGTAGVAAKPVADKAAGGRPEAGKAGEGKPNEGEPGSAKPEAATPGTAKSEPGKPESGKPDDAKPEPGEPESGKAGSARPESGKPGSAEPAAGRTSTFVPLQSADSAPRTPAPSKAPSSGPSWAARPDAAPADSASGSDASRASGARAGAGAAATAAPEAAPAGESEAERTKQQPLPPLDLLAKLTNTPPPPETPLRTLVRRVKIWTPLVLLLLIVFAIAQSIRPLPEPELRLTAASEYAFKGEKPSLPWPDEGQAYVEIDGLGSLGSSGEEKPVPIASVAKVMTAYVFLREHPVKKGDEGVKMKVDAQAVEDYETGKADSESVVRLTEGQMLSEYEALEALMLPSANNVARLMARWYEKENGGKFVAAMNDAAKDLGMKNTTFTDPSGLEKSTVSTAKDLVKLGKAAMAIPVFKEISAKPFYIDSNDDKQLNYNRLIPYTGIGIKTGTSTAAGGNLLFAAEQEIAGTKQLIVGAALGQYKVPAIDSVTEVSKQLIESAQAVLTDAKVVEKGQVVGHVDDGLGGTVPVVATEDVTAVGWPGLTVELALSDGGKTVPHEAEAGTEVGLLTAGSGPGQVKVPVALEKVKEEPGFGSKLTRIL</sequence>
<feature type="compositionally biased region" description="Gly residues" evidence="10">
    <location>
        <begin position="60"/>
        <end position="69"/>
    </location>
</feature>
<feature type="compositionally biased region" description="Basic and acidic residues" evidence="10">
    <location>
        <begin position="149"/>
        <end position="160"/>
    </location>
</feature>
<dbReference type="SUPFAM" id="SSF56601">
    <property type="entry name" value="beta-lactamase/transpeptidase-like"/>
    <property type="match status" value="1"/>
</dbReference>
<keyword evidence="13" id="KW-1185">Reference proteome</keyword>
<dbReference type="GO" id="GO:0071555">
    <property type="term" value="P:cell wall organization"/>
    <property type="evidence" value="ECO:0007669"/>
    <property type="project" value="UniProtKB-KW"/>
</dbReference>
<evidence type="ECO:0000256" key="4">
    <source>
        <dbReference type="ARBA" id="ARBA00022960"/>
    </source>
</evidence>
<keyword evidence="5" id="KW-0573">Peptidoglycan synthesis</keyword>
<accession>A0A3R7ETB6</accession>
<feature type="compositionally biased region" description="Low complexity" evidence="10">
    <location>
        <begin position="312"/>
        <end position="332"/>
    </location>
</feature>
<dbReference type="GO" id="GO:0009252">
    <property type="term" value="P:peptidoglycan biosynthetic process"/>
    <property type="evidence" value="ECO:0007669"/>
    <property type="project" value="UniProtKB-KW"/>
</dbReference>
<feature type="compositionally biased region" description="Basic and acidic residues" evidence="10">
    <location>
        <begin position="398"/>
        <end position="417"/>
    </location>
</feature>